<dbReference type="PANTHER" id="PTHR46601">
    <property type="entry name" value="ULP_PROTEASE DOMAIN-CONTAINING PROTEIN"/>
    <property type="match status" value="1"/>
</dbReference>
<dbReference type="AlphaFoldDB" id="A0A6A4VXW0"/>
<evidence type="ECO:0000313" key="3">
    <source>
        <dbReference type="Proteomes" id="UP000440578"/>
    </source>
</evidence>
<evidence type="ECO:0000256" key="1">
    <source>
        <dbReference type="SAM" id="MobiDB-lite"/>
    </source>
</evidence>
<sequence length="801" mass="90796">MSDAERTRRRRERLKSNPVLREAYLGKKRQKAKEAYVKIKDRPEREQRIQRKMWRAKYQAKKAKAAMVKSAPESTPLTAPEALIDSEQAASSKETPNTSPAVTGKKRRSEIIMSLKRQVWHYKKRCAMYRKRLQRSRPKSTEDQDEVLMTPRSEVRSVLRREYGRSPKIKEVRRTLFGQAVVADAVRKSPHKMVLPALRKYALARKDGWKCAMSQYLGRDGRHSLRSGPGEDIHKKLKRQSRHEQVTEFFIRDDNSRASAGKKEVVSTKGKKEQKRYLLHSIKVLHQKYKSEGGVASETLFRRHRPFFCVHPRVSSRLTTACKPCANFNLMIKKAKDHKMVEICSDSQVAFKDFPPGDSVSWQQWEVVKEERQIKGEKKVVRIPRLVEVSGTKEALSSAIRSKMDSYSEHREKISTQFEAYRACRERALTQEGVLHVHIDFSENYSSKYDEEIQSVHFGAGRNQITLHTGVIYSAKGTESFASVSDSLEHGPRAISAHLKGVLKAKNPKELHFWSDGPTAQYRNAKNFGYAAAMAKEHGCSVTWNFLAPGHGKGAADGIGGAIKRNADDAVARGKSVLSATDFIRVNSGSKVRMWEVTADDISEIPDPPRLRQKVKATMKQFQLVIIDPEAIGFRQRSCFGDRDDCPFCDCVSSQAVAVEFPQPEVADLSSDDDTLKELCPTTQSSDDDAETSVEEGVEMIEPSSTSPIKNGSFVLVRVLGGGRKKTEFRYACIVECQDEDGAYWTTGLRATTREKDIFRLKRHDRFKVDRSEILCELPVPDLTSRGLYKFPGAMEAVKEM</sequence>
<dbReference type="PANTHER" id="PTHR46601:SF1">
    <property type="entry name" value="ADF-H DOMAIN-CONTAINING PROTEIN"/>
    <property type="match status" value="1"/>
</dbReference>
<protein>
    <submittedName>
        <fullName evidence="2">Uncharacterized protein</fullName>
    </submittedName>
</protein>
<organism evidence="2 3">
    <name type="scientific">Amphibalanus amphitrite</name>
    <name type="common">Striped barnacle</name>
    <name type="synonym">Balanus amphitrite</name>
    <dbReference type="NCBI Taxonomy" id="1232801"/>
    <lineage>
        <taxon>Eukaryota</taxon>
        <taxon>Metazoa</taxon>
        <taxon>Ecdysozoa</taxon>
        <taxon>Arthropoda</taxon>
        <taxon>Crustacea</taxon>
        <taxon>Multicrustacea</taxon>
        <taxon>Cirripedia</taxon>
        <taxon>Thoracica</taxon>
        <taxon>Thoracicalcarea</taxon>
        <taxon>Balanomorpha</taxon>
        <taxon>Balanoidea</taxon>
        <taxon>Balanidae</taxon>
        <taxon>Amphibalaninae</taxon>
        <taxon>Amphibalanus</taxon>
    </lineage>
</organism>
<reference evidence="2 3" key="1">
    <citation type="submission" date="2019-07" db="EMBL/GenBank/DDBJ databases">
        <title>Draft genome assembly of a fouling barnacle, Amphibalanus amphitrite (Darwin, 1854): The first reference genome for Thecostraca.</title>
        <authorList>
            <person name="Kim W."/>
        </authorList>
    </citation>
    <scope>NUCLEOTIDE SEQUENCE [LARGE SCALE GENOMIC DNA]</scope>
    <source>
        <strain evidence="2">SNU_AA5</strain>
        <tissue evidence="2">Soma without cirri and trophi</tissue>
    </source>
</reference>
<name>A0A6A4VXW0_AMPAM</name>
<dbReference type="EMBL" id="VIIS01001578">
    <property type="protein sequence ID" value="KAF0296220.1"/>
    <property type="molecule type" value="Genomic_DNA"/>
</dbReference>
<dbReference type="Proteomes" id="UP000440578">
    <property type="component" value="Unassembled WGS sequence"/>
</dbReference>
<gene>
    <name evidence="2" type="ORF">FJT64_006276</name>
</gene>
<evidence type="ECO:0000313" key="2">
    <source>
        <dbReference type="EMBL" id="KAF0296220.1"/>
    </source>
</evidence>
<proteinExistence type="predicted"/>
<feature type="region of interest" description="Disordered" evidence="1">
    <location>
        <begin position="1"/>
        <end position="35"/>
    </location>
</feature>
<feature type="compositionally biased region" description="Polar residues" evidence="1">
    <location>
        <begin position="88"/>
        <end position="101"/>
    </location>
</feature>
<feature type="region of interest" description="Disordered" evidence="1">
    <location>
        <begin position="86"/>
        <end position="108"/>
    </location>
</feature>
<keyword evidence="3" id="KW-1185">Reference proteome</keyword>
<comment type="caution">
    <text evidence="2">The sequence shown here is derived from an EMBL/GenBank/DDBJ whole genome shotgun (WGS) entry which is preliminary data.</text>
</comment>
<accession>A0A6A4VXW0</accession>